<proteinExistence type="predicted"/>
<evidence type="ECO:0000313" key="4">
    <source>
        <dbReference type="EMBL" id="MBF4553182.1"/>
    </source>
</evidence>
<evidence type="ECO:0000313" key="5">
    <source>
        <dbReference type="Proteomes" id="UP000635902"/>
    </source>
</evidence>
<evidence type="ECO:0000256" key="2">
    <source>
        <dbReference type="ARBA" id="ARBA00023315"/>
    </source>
</evidence>
<dbReference type="EMBL" id="JADKMY010000001">
    <property type="protein sequence ID" value="MBF4553182.1"/>
    <property type="molecule type" value="Genomic_DNA"/>
</dbReference>
<dbReference type="CDD" id="cd04301">
    <property type="entry name" value="NAT_SF"/>
    <property type="match status" value="1"/>
</dbReference>
<evidence type="ECO:0000256" key="1">
    <source>
        <dbReference type="ARBA" id="ARBA00022679"/>
    </source>
</evidence>
<dbReference type="Gene3D" id="3.40.630.30">
    <property type="match status" value="1"/>
</dbReference>
<protein>
    <submittedName>
        <fullName evidence="4">N-acetyltransferase</fullName>
    </submittedName>
</protein>
<feature type="domain" description="N-acetyltransferase" evidence="3">
    <location>
        <begin position="1"/>
        <end position="163"/>
    </location>
</feature>
<dbReference type="InterPro" id="IPR016181">
    <property type="entry name" value="Acyl_CoA_acyltransferase"/>
</dbReference>
<dbReference type="SUPFAM" id="SSF55729">
    <property type="entry name" value="Acyl-CoA N-acyltransferases (Nat)"/>
    <property type="match status" value="1"/>
</dbReference>
<dbReference type="InterPro" id="IPR000182">
    <property type="entry name" value="GNAT_dom"/>
</dbReference>
<keyword evidence="5" id="KW-1185">Reference proteome</keyword>
<dbReference type="PROSITE" id="PS51186">
    <property type="entry name" value="GNAT"/>
    <property type="match status" value="1"/>
</dbReference>
<dbReference type="PANTHER" id="PTHR43072">
    <property type="entry name" value="N-ACETYLTRANSFERASE"/>
    <property type="match status" value="1"/>
</dbReference>
<evidence type="ECO:0000259" key="3">
    <source>
        <dbReference type="PROSITE" id="PS51186"/>
    </source>
</evidence>
<comment type="caution">
    <text evidence="4">The sequence shown here is derived from an EMBL/GenBank/DDBJ whole genome shotgun (WGS) entry which is preliminary data.</text>
</comment>
<gene>
    <name evidence="4" type="ORF">IRY30_03665</name>
</gene>
<dbReference type="PANTHER" id="PTHR43072:SF23">
    <property type="entry name" value="UPF0039 PROTEIN C11D3.02C"/>
    <property type="match status" value="1"/>
</dbReference>
<keyword evidence="1" id="KW-0808">Transferase</keyword>
<accession>A0ABR9ZKN1</accession>
<name>A0ABR9ZKN1_9CORY</name>
<dbReference type="Pfam" id="PF00583">
    <property type="entry name" value="Acetyltransf_1"/>
    <property type="match status" value="1"/>
</dbReference>
<sequence>MTGSDYPQVRVILQNGMDTGEATYERVAPQWNVFSKNRHMTLAFVAEETNEDGEKAIIGWVTAAPTSHREALRGVIEDSIYVSSAAKGKGVAGRLLDHLLKAAAEQGFWVMHSSIFPENVASIKLHESRGFEKVGVLHRMGLMEYGRKAGQWRDVVYMQRILENGPAWEASAEES</sequence>
<organism evidence="4 5">
    <name type="scientific">Corynebacterium suicordis DSM 45110</name>
    <dbReference type="NCBI Taxonomy" id="1121369"/>
    <lineage>
        <taxon>Bacteria</taxon>
        <taxon>Bacillati</taxon>
        <taxon>Actinomycetota</taxon>
        <taxon>Actinomycetes</taxon>
        <taxon>Mycobacteriales</taxon>
        <taxon>Corynebacteriaceae</taxon>
        <taxon>Corynebacterium</taxon>
    </lineage>
</organism>
<dbReference type="Proteomes" id="UP000635902">
    <property type="component" value="Unassembled WGS sequence"/>
</dbReference>
<keyword evidence="2" id="KW-0012">Acyltransferase</keyword>
<reference evidence="4 5" key="1">
    <citation type="submission" date="2020-10" db="EMBL/GenBank/DDBJ databases">
        <title>Novel species in genus Corynebacterium.</title>
        <authorList>
            <person name="Zhang G."/>
        </authorList>
    </citation>
    <scope>NUCLEOTIDE SEQUENCE [LARGE SCALE GENOMIC DNA]</scope>
    <source>
        <strain evidence="4 5">DSM 45110</strain>
    </source>
</reference>